<evidence type="ECO:0000313" key="3">
    <source>
        <dbReference type="Proteomes" id="UP000317010"/>
    </source>
</evidence>
<keyword evidence="3" id="KW-1185">Reference proteome</keyword>
<dbReference type="OrthoDB" id="1118857at2"/>
<dbReference type="Pfam" id="PF13715">
    <property type="entry name" value="CarbopepD_reg_2"/>
    <property type="match status" value="1"/>
</dbReference>
<feature type="signal peptide" evidence="1">
    <location>
        <begin position="1"/>
        <end position="20"/>
    </location>
</feature>
<reference evidence="2 3" key="1">
    <citation type="submission" date="2019-07" db="EMBL/GenBank/DDBJ databases">
        <title>Genomic Encyclopedia of Archaeal and Bacterial Type Strains, Phase II (KMG-II): from individual species to whole genera.</title>
        <authorList>
            <person name="Goeker M."/>
        </authorList>
    </citation>
    <scope>NUCLEOTIDE SEQUENCE [LARGE SCALE GENOMIC DNA]</scope>
    <source>
        <strain evidence="2 3">ATCC BAA-1854</strain>
    </source>
</reference>
<keyword evidence="1" id="KW-0732">Signal</keyword>
<organism evidence="2 3">
    <name type="scientific">Mucilaginibacter frigoritolerans</name>
    <dbReference type="NCBI Taxonomy" id="652788"/>
    <lineage>
        <taxon>Bacteria</taxon>
        <taxon>Pseudomonadati</taxon>
        <taxon>Bacteroidota</taxon>
        <taxon>Sphingobacteriia</taxon>
        <taxon>Sphingobacteriales</taxon>
        <taxon>Sphingobacteriaceae</taxon>
        <taxon>Mucilaginibacter</taxon>
    </lineage>
</organism>
<dbReference type="InterPro" id="IPR008969">
    <property type="entry name" value="CarboxyPept-like_regulatory"/>
</dbReference>
<evidence type="ECO:0000256" key="1">
    <source>
        <dbReference type="SAM" id="SignalP"/>
    </source>
</evidence>
<protein>
    <submittedName>
        <fullName evidence="2">Carboxypeptidase-like protein</fullName>
    </submittedName>
</protein>
<accession>A0A562TZ06</accession>
<dbReference type="RefSeq" id="WP_144913828.1">
    <property type="nucleotide sequence ID" value="NZ_VLLI01000008.1"/>
</dbReference>
<keyword evidence="2" id="KW-0378">Hydrolase</keyword>
<dbReference type="Proteomes" id="UP000317010">
    <property type="component" value="Unassembled WGS sequence"/>
</dbReference>
<dbReference type="EMBL" id="VLLI01000008">
    <property type="protein sequence ID" value="TWI98845.1"/>
    <property type="molecule type" value="Genomic_DNA"/>
</dbReference>
<dbReference type="SUPFAM" id="SSF49464">
    <property type="entry name" value="Carboxypeptidase regulatory domain-like"/>
    <property type="match status" value="1"/>
</dbReference>
<evidence type="ECO:0000313" key="2">
    <source>
        <dbReference type="EMBL" id="TWI98845.1"/>
    </source>
</evidence>
<dbReference type="GO" id="GO:0004180">
    <property type="term" value="F:carboxypeptidase activity"/>
    <property type="evidence" value="ECO:0007669"/>
    <property type="project" value="UniProtKB-KW"/>
</dbReference>
<sequence length="237" mass="27185">MQKQYFLIFLICLTAGLASAQKTLKGTVSENGTANKLTNVFIRDNSSKQTAITDDKGNFEIKTEPGHIIIFDSPGYTSDTLYVVDLKPKNIQLEVKSIALREVSVTSSRQGQAFDPHKEYPEVYEKSKLYVLSPTTWFGKENRDARKMKKYFRTEAEQRHVDEVFTRTYVGSIVPLKGQDLDDFMTMYRPSYEFIKGNDKQSLAVYINDSYKKYQDLPPEKRHIAKLPPSKDTLSLK</sequence>
<gene>
    <name evidence="2" type="ORF">JN11_03034</name>
</gene>
<dbReference type="AlphaFoldDB" id="A0A562TZ06"/>
<dbReference type="Gene3D" id="2.60.40.1120">
    <property type="entry name" value="Carboxypeptidase-like, regulatory domain"/>
    <property type="match status" value="1"/>
</dbReference>
<feature type="chain" id="PRO_5021929454" evidence="1">
    <location>
        <begin position="21"/>
        <end position="237"/>
    </location>
</feature>
<keyword evidence="2" id="KW-0645">Protease</keyword>
<keyword evidence="2" id="KW-0121">Carboxypeptidase</keyword>
<name>A0A562TZ06_9SPHI</name>
<comment type="caution">
    <text evidence="2">The sequence shown here is derived from an EMBL/GenBank/DDBJ whole genome shotgun (WGS) entry which is preliminary data.</text>
</comment>
<proteinExistence type="predicted"/>